<evidence type="ECO:0000256" key="1">
    <source>
        <dbReference type="ARBA" id="ARBA00005417"/>
    </source>
</evidence>
<dbReference type="SUPFAM" id="SSF52540">
    <property type="entry name" value="P-loop containing nucleoside triphosphate hydrolases"/>
    <property type="match status" value="1"/>
</dbReference>
<dbReference type="PROSITE" id="PS50893">
    <property type="entry name" value="ABC_TRANSPORTER_2"/>
    <property type="match status" value="1"/>
</dbReference>
<dbReference type="Gene3D" id="3.40.50.300">
    <property type="entry name" value="P-loop containing nucleotide triphosphate hydrolases"/>
    <property type="match status" value="1"/>
</dbReference>
<dbReference type="AlphaFoldDB" id="A0A1R1MN22"/>
<evidence type="ECO:0000256" key="3">
    <source>
        <dbReference type="ARBA" id="ARBA00022741"/>
    </source>
</evidence>
<evidence type="ECO:0000256" key="2">
    <source>
        <dbReference type="ARBA" id="ARBA00022448"/>
    </source>
</evidence>
<dbReference type="STRING" id="1914305.BLW93_00685"/>
<keyword evidence="4 7" id="KW-0067">ATP-binding</keyword>
<dbReference type="OrthoDB" id="9776369at2"/>
<dbReference type="EMBL" id="MOEN01000002">
    <property type="protein sequence ID" value="OMH41218.1"/>
    <property type="molecule type" value="Genomic_DNA"/>
</dbReference>
<evidence type="ECO:0000256" key="5">
    <source>
        <dbReference type="ARBA" id="ARBA00022970"/>
    </source>
</evidence>
<organism evidence="7 8">
    <name type="scientific">Desulfurobacterium indicum</name>
    <dbReference type="NCBI Taxonomy" id="1914305"/>
    <lineage>
        <taxon>Bacteria</taxon>
        <taxon>Pseudomonadati</taxon>
        <taxon>Aquificota</taxon>
        <taxon>Aquificia</taxon>
        <taxon>Desulfurobacteriales</taxon>
        <taxon>Desulfurobacteriaceae</taxon>
        <taxon>Desulfurobacterium</taxon>
    </lineage>
</organism>
<keyword evidence="8" id="KW-1185">Reference proteome</keyword>
<evidence type="ECO:0000313" key="8">
    <source>
        <dbReference type="Proteomes" id="UP000187408"/>
    </source>
</evidence>
<dbReference type="InterPro" id="IPR017871">
    <property type="entry name" value="ABC_transporter-like_CS"/>
</dbReference>
<dbReference type="Proteomes" id="UP000187408">
    <property type="component" value="Unassembled WGS sequence"/>
</dbReference>
<dbReference type="PANTHER" id="PTHR43820:SF4">
    <property type="entry name" value="HIGH-AFFINITY BRANCHED-CHAIN AMINO ACID TRANSPORT ATP-BINDING PROTEIN LIVF"/>
    <property type="match status" value="1"/>
</dbReference>
<keyword evidence="2" id="KW-0813">Transport</keyword>
<sequence>MANDIVLEVKNLEAGYDDVQVLWGVNLKVRRHSLTTIIGANGAGKTTTLKSICGLLKNVRGTVILNGEDISALPTHKRVDRGLVMVPEGRWLFPEMTVLENLRMGAFTKRARAKRDETLEWVYTLFPRLKERANQKAGTLSGGEQQMVAIGRGLMALPEVLILDEPSLGLAPNLVLDIFKIIQELKNEGLTVLLVEQNVHLGLAISDYAYVMENGKIIMEGTGSELENDPKVKEAYLGL</sequence>
<dbReference type="SMART" id="SM00382">
    <property type="entry name" value="AAA"/>
    <property type="match status" value="1"/>
</dbReference>
<dbReference type="GO" id="GO:0016887">
    <property type="term" value="F:ATP hydrolysis activity"/>
    <property type="evidence" value="ECO:0007669"/>
    <property type="project" value="InterPro"/>
</dbReference>
<dbReference type="InterPro" id="IPR027417">
    <property type="entry name" value="P-loop_NTPase"/>
</dbReference>
<protein>
    <submittedName>
        <fullName evidence="7">Branched-chain amino acid ABC transporter ATP-binding protein</fullName>
    </submittedName>
</protein>
<accession>A0A1R1MN22</accession>
<evidence type="ECO:0000313" key="7">
    <source>
        <dbReference type="EMBL" id="OMH41218.1"/>
    </source>
</evidence>
<dbReference type="InterPro" id="IPR003593">
    <property type="entry name" value="AAA+_ATPase"/>
</dbReference>
<dbReference type="CDD" id="cd03224">
    <property type="entry name" value="ABC_TM1139_LivF_branched"/>
    <property type="match status" value="1"/>
</dbReference>
<feature type="domain" description="ABC transporter" evidence="6">
    <location>
        <begin position="7"/>
        <end position="239"/>
    </location>
</feature>
<dbReference type="GO" id="GO:0015658">
    <property type="term" value="F:branched-chain amino acid transmembrane transporter activity"/>
    <property type="evidence" value="ECO:0007669"/>
    <property type="project" value="TreeGrafter"/>
</dbReference>
<proteinExistence type="inferred from homology"/>
<dbReference type="Pfam" id="PF00005">
    <property type="entry name" value="ABC_tran"/>
    <property type="match status" value="1"/>
</dbReference>
<dbReference type="RefSeq" id="WP_076712190.1">
    <property type="nucleotide sequence ID" value="NZ_MOEN01000002.1"/>
</dbReference>
<gene>
    <name evidence="7" type="primary">livF</name>
    <name evidence="7" type="ORF">BLW93_00685</name>
</gene>
<evidence type="ECO:0000259" key="6">
    <source>
        <dbReference type="PROSITE" id="PS50893"/>
    </source>
</evidence>
<comment type="similarity">
    <text evidence="1">Belongs to the ABC transporter superfamily.</text>
</comment>
<dbReference type="PANTHER" id="PTHR43820">
    <property type="entry name" value="HIGH-AFFINITY BRANCHED-CHAIN AMINO ACID TRANSPORT ATP-BINDING PROTEIN LIVF"/>
    <property type="match status" value="1"/>
</dbReference>
<reference evidence="7 8" key="1">
    <citation type="submission" date="2016-10" db="EMBL/GenBank/DDBJ databases">
        <title>Genome sequence of a sulfur-reducing bacterium Desulfurobacterium indicum K6013.</title>
        <authorList>
            <person name="Cao J."/>
            <person name="Shao Z."/>
            <person name="Alain K."/>
            <person name="Jebbar M."/>
        </authorList>
    </citation>
    <scope>NUCLEOTIDE SEQUENCE [LARGE SCALE GENOMIC DNA]</scope>
    <source>
        <strain evidence="7 8">K6013</strain>
    </source>
</reference>
<dbReference type="PROSITE" id="PS00211">
    <property type="entry name" value="ABC_TRANSPORTER_1"/>
    <property type="match status" value="1"/>
</dbReference>
<dbReference type="InterPro" id="IPR003439">
    <property type="entry name" value="ABC_transporter-like_ATP-bd"/>
</dbReference>
<name>A0A1R1MN22_9BACT</name>
<dbReference type="GO" id="GO:0015807">
    <property type="term" value="P:L-amino acid transport"/>
    <property type="evidence" value="ECO:0007669"/>
    <property type="project" value="TreeGrafter"/>
</dbReference>
<evidence type="ECO:0000256" key="4">
    <source>
        <dbReference type="ARBA" id="ARBA00022840"/>
    </source>
</evidence>
<dbReference type="GO" id="GO:0005524">
    <property type="term" value="F:ATP binding"/>
    <property type="evidence" value="ECO:0007669"/>
    <property type="project" value="UniProtKB-KW"/>
</dbReference>
<dbReference type="InterPro" id="IPR052156">
    <property type="entry name" value="BCAA_Transport_ATP-bd_LivF"/>
</dbReference>
<comment type="caution">
    <text evidence="7">The sequence shown here is derived from an EMBL/GenBank/DDBJ whole genome shotgun (WGS) entry which is preliminary data.</text>
</comment>
<keyword evidence="5" id="KW-0029">Amino-acid transport</keyword>
<keyword evidence="3" id="KW-0547">Nucleotide-binding</keyword>